<dbReference type="EMBL" id="VUNQ01000024">
    <property type="protein sequence ID" value="MSU02101.1"/>
    <property type="molecule type" value="Genomic_DNA"/>
</dbReference>
<feature type="domain" description="Dihydrodipicolinate reductase C-terminal" evidence="15">
    <location>
        <begin position="104"/>
        <end position="237"/>
    </location>
</feature>
<keyword evidence="6 13" id="KW-0560">Oxidoreductase</keyword>
<feature type="binding site" evidence="13">
    <location>
        <begin position="7"/>
        <end position="12"/>
    </location>
    <ligand>
        <name>NAD(+)</name>
        <dbReference type="ChEBI" id="CHEBI:57540"/>
    </ligand>
</feature>
<keyword evidence="7 13" id="KW-0520">NAD</keyword>
<evidence type="ECO:0000313" key="16">
    <source>
        <dbReference type="EMBL" id="MSU02101.1"/>
    </source>
</evidence>
<dbReference type="Gene3D" id="3.30.360.10">
    <property type="entry name" value="Dihydrodipicolinate Reductase, domain 2"/>
    <property type="match status" value="1"/>
</dbReference>
<dbReference type="RefSeq" id="WP_154440751.1">
    <property type="nucleotide sequence ID" value="NZ_VUNQ01000024.1"/>
</dbReference>
<dbReference type="AlphaFoldDB" id="A0A6N7XJ38"/>
<feature type="binding site" evidence="13">
    <location>
        <begin position="141"/>
        <end position="142"/>
    </location>
    <ligand>
        <name>(S)-2,3,4,5-tetrahydrodipicolinate</name>
        <dbReference type="ChEBI" id="CHEBI:16845"/>
    </ligand>
</feature>
<comment type="catalytic activity">
    <reaction evidence="12 13">
        <text>(S)-2,3,4,5-tetrahydrodipicolinate + NAD(+) + H2O = (2S,4S)-4-hydroxy-2,3,4,5-tetrahydrodipicolinate + NADH + H(+)</text>
        <dbReference type="Rhea" id="RHEA:35323"/>
        <dbReference type="ChEBI" id="CHEBI:15377"/>
        <dbReference type="ChEBI" id="CHEBI:15378"/>
        <dbReference type="ChEBI" id="CHEBI:16845"/>
        <dbReference type="ChEBI" id="CHEBI:57540"/>
        <dbReference type="ChEBI" id="CHEBI:57945"/>
        <dbReference type="ChEBI" id="CHEBI:67139"/>
        <dbReference type="EC" id="1.17.1.8"/>
    </reaction>
</comment>
<dbReference type="GO" id="GO:0050661">
    <property type="term" value="F:NADP binding"/>
    <property type="evidence" value="ECO:0007669"/>
    <property type="project" value="UniProtKB-UniRule"/>
</dbReference>
<feature type="binding site" evidence="13">
    <location>
        <begin position="98"/>
        <end position="101"/>
    </location>
    <ligand>
        <name>NAD(+)</name>
        <dbReference type="ChEBI" id="CHEBI:57540"/>
    </ligand>
</feature>
<keyword evidence="8 13" id="KW-0457">Lysine biosynthesis</keyword>
<dbReference type="InterPro" id="IPR036291">
    <property type="entry name" value="NAD(P)-bd_dom_sf"/>
</dbReference>
<keyword evidence="17" id="KW-1185">Reference proteome</keyword>
<feature type="binding site" evidence="13">
    <location>
        <begin position="74"/>
        <end position="76"/>
    </location>
    <ligand>
        <name>NAD(+)</name>
        <dbReference type="ChEBI" id="CHEBI:57540"/>
    </ligand>
</feature>
<evidence type="ECO:0000256" key="9">
    <source>
        <dbReference type="ARBA" id="ARBA00037922"/>
    </source>
</evidence>
<reference evidence="16 17" key="1">
    <citation type="submission" date="2019-09" db="EMBL/GenBank/DDBJ databases">
        <title>In-depth cultivation of the pig gut microbiome towards novel bacterial diversity and tailored functional studies.</title>
        <authorList>
            <person name="Wylensek D."/>
            <person name="Hitch T.C.A."/>
            <person name="Clavel T."/>
        </authorList>
    </citation>
    <scope>NUCLEOTIDE SEQUENCE [LARGE SCALE GENOMIC DNA]</scope>
    <source>
        <strain evidence="16 17">WCA3-693-APC-4?</strain>
    </source>
</reference>
<dbReference type="Gene3D" id="3.40.50.720">
    <property type="entry name" value="NAD(P)-binding Rossmann-like Domain"/>
    <property type="match status" value="1"/>
</dbReference>
<dbReference type="InterPro" id="IPR000846">
    <property type="entry name" value="DapB_N"/>
</dbReference>
<keyword evidence="5 13" id="KW-0220">Diaminopimelate biosynthesis</keyword>
<proteinExistence type="inferred from homology"/>
<dbReference type="Pfam" id="PF05173">
    <property type="entry name" value="DapB_C"/>
    <property type="match status" value="1"/>
</dbReference>
<comment type="similarity">
    <text evidence="1 13">Belongs to the DapB family.</text>
</comment>
<dbReference type="GO" id="GO:0005829">
    <property type="term" value="C:cytosol"/>
    <property type="evidence" value="ECO:0007669"/>
    <property type="project" value="TreeGrafter"/>
</dbReference>
<dbReference type="GO" id="GO:0008839">
    <property type="term" value="F:4-hydroxy-tetrahydrodipicolinate reductase"/>
    <property type="evidence" value="ECO:0007669"/>
    <property type="project" value="UniProtKB-UniRule"/>
</dbReference>
<comment type="pathway">
    <text evidence="9 13">Amino-acid biosynthesis; L-lysine biosynthesis via DAP pathway; (S)-tetrahydrodipicolinate from L-aspartate: step 4/4.</text>
</comment>
<evidence type="ECO:0000313" key="17">
    <source>
        <dbReference type="Proteomes" id="UP000469523"/>
    </source>
</evidence>
<evidence type="ECO:0000256" key="4">
    <source>
        <dbReference type="ARBA" id="ARBA00022857"/>
    </source>
</evidence>
<dbReference type="UniPathway" id="UPA00034">
    <property type="reaction ID" value="UER00018"/>
</dbReference>
<comment type="subunit">
    <text evidence="13">Homotetramer.</text>
</comment>
<dbReference type="PIRSF" id="PIRSF000161">
    <property type="entry name" value="DHPR"/>
    <property type="match status" value="1"/>
</dbReference>
<evidence type="ECO:0000256" key="1">
    <source>
        <dbReference type="ARBA" id="ARBA00006642"/>
    </source>
</evidence>
<evidence type="ECO:0000256" key="5">
    <source>
        <dbReference type="ARBA" id="ARBA00022915"/>
    </source>
</evidence>
<dbReference type="HAMAP" id="MF_00102">
    <property type="entry name" value="DapB"/>
    <property type="match status" value="1"/>
</dbReference>
<evidence type="ECO:0000256" key="10">
    <source>
        <dbReference type="ARBA" id="ARBA00038983"/>
    </source>
</evidence>
<feature type="active site" description="Proton donor" evidence="13">
    <location>
        <position position="135"/>
    </location>
</feature>
<comment type="catalytic activity">
    <reaction evidence="11 13">
        <text>(S)-2,3,4,5-tetrahydrodipicolinate + NADP(+) + H2O = (2S,4S)-4-hydroxy-2,3,4,5-tetrahydrodipicolinate + NADPH + H(+)</text>
        <dbReference type="Rhea" id="RHEA:35331"/>
        <dbReference type="ChEBI" id="CHEBI:15377"/>
        <dbReference type="ChEBI" id="CHEBI:15378"/>
        <dbReference type="ChEBI" id="CHEBI:16845"/>
        <dbReference type="ChEBI" id="CHEBI:57783"/>
        <dbReference type="ChEBI" id="CHEBI:58349"/>
        <dbReference type="ChEBI" id="CHEBI:67139"/>
        <dbReference type="EC" id="1.17.1.8"/>
    </reaction>
</comment>
<dbReference type="GO" id="GO:0016726">
    <property type="term" value="F:oxidoreductase activity, acting on CH or CH2 groups, NAD or NADP as acceptor"/>
    <property type="evidence" value="ECO:0007669"/>
    <property type="project" value="UniProtKB-UniRule"/>
</dbReference>
<sequence length="239" mass="26436">MDLLINGIEGKMGSTIKELAMEDSYWNNIYGICRKVPVIGDNINFDILLDFTHESTLDKVLSIGLDRNIPVVIGTTGYNEEQLKKIQVTSTMIPILYATNMSMGMNLLFSLVEQTARILGQKTDVEVIEAHHNRKKDAPSGSAVTIVESIERGLGEQRNHQHGRVGECPREKGEIGIHSLRAGNIVGFHEASFIGELEAIKISHEAYDRKVFASGALEAAKFLIGKEPGLYTMRDVLNL</sequence>
<dbReference type="GO" id="GO:0019877">
    <property type="term" value="P:diaminopimelate biosynthetic process"/>
    <property type="evidence" value="ECO:0007669"/>
    <property type="project" value="UniProtKB-UniRule"/>
</dbReference>
<evidence type="ECO:0000256" key="12">
    <source>
        <dbReference type="ARBA" id="ARBA00049396"/>
    </source>
</evidence>
<gene>
    <name evidence="13" type="primary">dapB</name>
    <name evidence="16" type="ORF">FYJ83_11525</name>
</gene>
<keyword evidence="2 13" id="KW-0963">Cytoplasm</keyword>
<accession>A0A6N7XJ38</accession>
<dbReference type="GO" id="GO:0051287">
    <property type="term" value="F:NAD binding"/>
    <property type="evidence" value="ECO:0007669"/>
    <property type="project" value="UniProtKB-UniRule"/>
</dbReference>
<comment type="caution">
    <text evidence="13">Was originally thought to be a dihydrodipicolinate reductase (DHDPR), catalyzing the conversion of dihydrodipicolinate to tetrahydrodipicolinate. However, it was shown in E.coli that the substrate of the enzymatic reaction is not dihydrodipicolinate (DHDP) but in fact (2S,4S)-4-hydroxy-2,3,4,5-tetrahydrodipicolinic acid (HTPA), the product released by the DapA-catalyzed reaction.</text>
</comment>
<dbReference type="Proteomes" id="UP000469523">
    <property type="component" value="Unassembled WGS sequence"/>
</dbReference>
<evidence type="ECO:0000256" key="8">
    <source>
        <dbReference type="ARBA" id="ARBA00023154"/>
    </source>
</evidence>
<dbReference type="GO" id="GO:0009089">
    <property type="term" value="P:lysine biosynthetic process via diaminopimelate"/>
    <property type="evidence" value="ECO:0007669"/>
    <property type="project" value="UniProtKB-UniRule"/>
</dbReference>
<dbReference type="PANTHER" id="PTHR20836:SF0">
    <property type="entry name" value="4-HYDROXY-TETRAHYDRODIPICOLINATE REDUCTASE 1, CHLOROPLASTIC-RELATED"/>
    <property type="match status" value="1"/>
</dbReference>
<evidence type="ECO:0000256" key="13">
    <source>
        <dbReference type="HAMAP-Rule" id="MF_00102"/>
    </source>
</evidence>
<comment type="function">
    <text evidence="13">Catalyzes the conversion of 4-hydroxy-tetrahydrodipicolinate (HTPA) to tetrahydrodipicolinate.</text>
</comment>
<comment type="subcellular location">
    <subcellularLocation>
        <location evidence="13">Cytoplasm</location>
    </subcellularLocation>
</comment>
<dbReference type="SUPFAM" id="SSF55347">
    <property type="entry name" value="Glyceraldehyde-3-phosphate dehydrogenase-like, C-terminal domain"/>
    <property type="match status" value="1"/>
</dbReference>
<organism evidence="16 17">
    <name type="scientific">Tissierella pigra</name>
    <dbReference type="NCBI Taxonomy" id="2607614"/>
    <lineage>
        <taxon>Bacteria</taxon>
        <taxon>Bacillati</taxon>
        <taxon>Bacillota</taxon>
        <taxon>Tissierellia</taxon>
        <taxon>Tissierellales</taxon>
        <taxon>Tissierellaceae</taxon>
        <taxon>Tissierella</taxon>
    </lineage>
</organism>
<dbReference type="InterPro" id="IPR022664">
    <property type="entry name" value="DapB_N_CS"/>
</dbReference>
<dbReference type="NCBIfam" id="TIGR00036">
    <property type="entry name" value="dapB"/>
    <property type="match status" value="1"/>
</dbReference>
<keyword evidence="4 13" id="KW-0521">NADP</keyword>
<evidence type="ECO:0000256" key="11">
    <source>
        <dbReference type="ARBA" id="ARBA00049080"/>
    </source>
</evidence>
<feature type="active site" description="Proton donor/acceptor" evidence="13">
    <location>
        <position position="131"/>
    </location>
</feature>
<name>A0A6N7XJ38_9FIRM</name>
<evidence type="ECO:0000256" key="3">
    <source>
        <dbReference type="ARBA" id="ARBA00022605"/>
    </source>
</evidence>
<comment type="caution">
    <text evidence="13">Lacks conserved residue(s) required for the propagation of feature annotation.</text>
</comment>
<keyword evidence="3 13" id="KW-0028">Amino-acid biosynthesis</keyword>
<protein>
    <recommendedName>
        <fullName evidence="10 13">4-hydroxy-tetrahydrodipicolinate reductase</fullName>
        <shortName evidence="13">HTPA reductase</shortName>
        <ecNumber evidence="10 13">1.17.1.8</ecNumber>
    </recommendedName>
</protein>
<feature type="binding site" evidence="13">
    <location>
        <position position="132"/>
    </location>
    <ligand>
        <name>(S)-2,3,4,5-tetrahydrodipicolinate</name>
        <dbReference type="ChEBI" id="CHEBI:16845"/>
    </ligand>
</feature>
<dbReference type="PANTHER" id="PTHR20836">
    <property type="entry name" value="DIHYDRODIPICOLINATE REDUCTASE"/>
    <property type="match status" value="1"/>
</dbReference>
<comment type="caution">
    <text evidence="16">The sequence shown here is derived from an EMBL/GenBank/DDBJ whole genome shotgun (WGS) entry which is preliminary data.</text>
</comment>
<feature type="binding site" evidence="13">
    <location>
        <position position="41"/>
    </location>
    <ligand>
        <name>NAD(+)</name>
        <dbReference type="ChEBI" id="CHEBI:57540"/>
    </ligand>
</feature>
<evidence type="ECO:0000256" key="2">
    <source>
        <dbReference type="ARBA" id="ARBA00022490"/>
    </source>
</evidence>
<dbReference type="InterPro" id="IPR023940">
    <property type="entry name" value="DHDPR_bac"/>
</dbReference>
<dbReference type="Pfam" id="PF01113">
    <property type="entry name" value="DapB_N"/>
    <property type="match status" value="1"/>
</dbReference>
<evidence type="ECO:0000259" key="15">
    <source>
        <dbReference type="Pfam" id="PF05173"/>
    </source>
</evidence>
<evidence type="ECO:0000256" key="7">
    <source>
        <dbReference type="ARBA" id="ARBA00023027"/>
    </source>
</evidence>
<evidence type="ECO:0000259" key="14">
    <source>
        <dbReference type="Pfam" id="PF01113"/>
    </source>
</evidence>
<dbReference type="EC" id="1.17.1.8" evidence="10 13"/>
<feature type="domain" description="Dihydrodipicolinate reductase N-terminal" evidence="14">
    <location>
        <begin position="44"/>
        <end position="101"/>
    </location>
</feature>
<dbReference type="InterPro" id="IPR022663">
    <property type="entry name" value="DapB_C"/>
</dbReference>
<dbReference type="PROSITE" id="PS01298">
    <property type="entry name" value="DAPB"/>
    <property type="match status" value="1"/>
</dbReference>
<evidence type="ECO:0000256" key="6">
    <source>
        <dbReference type="ARBA" id="ARBA00023002"/>
    </source>
</evidence>
<dbReference type="SUPFAM" id="SSF51735">
    <property type="entry name" value="NAD(P)-binding Rossmann-fold domains"/>
    <property type="match status" value="1"/>
</dbReference>